<comment type="similarity">
    <text evidence="2">In the C-terminal section; belongs to the transpeptidase family.</text>
</comment>
<dbReference type="Gene3D" id="1.10.3810.10">
    <property type="entry name" value="Biosynthetic peptidoglycan transglycosylase-like"/>
    <property type="match status" value="1"/>
</dbReference>
<dbReference type="Proteomes" id="UP000536835">
    <property type="component" value="Unassembled WGS sequence"/>
</dbReference>
<feature type="domain" description="Penicillin-binding protein transpeptidase" evidence="16">
    <location>
        <begin position="326"/>
        <end position="588"/>
    </location>
</feature>
<evidence type="ECO:0000256" key="12">
    <source>
        <dbReference type="ARBA" id="ARBA00023316"/>
    </source>
</evidence>
<dbReference type="PANTHER" id="PTHR32282:SF33">
    <property type="entry name" value="PEPTIDOGLYCAN GLYCOSYLTRANSFERASE"/>
    <property type="match status" value="1"/>
</dbReference>
<dbReference type="GO" id="GO:0009002">
    <property type="term" value="F:serine-type D-Ala-D-Ala carboxypeptidase activity"/>
    <property type="evidence" value="ECO:0007669"/>
    <property type="project" value="UniProtKB-EC"/>
</dbReference>
<evidence type="ECO:0000256" key="3">
    <source>
        <dbReference type="ARBA" id="ARBA00007739"/>
    </source>
</evidence>
<dbReference type="GO" id="GO:0008658">
    <property type="term" value="F:penicillin binding"/>
    <property type="evidence" value="ECO:0007669"/>
    <property type="project" value="InterPro"/>
</dbReference>
<dbReference type="Gene3D" id="3.40.710.10">
    <property type="entry name" value="DD-peptidase/beta-lactamase superfamily"/>
    <property type="match status" value="1"/>
</dbReference>
<evidence type="ECO:0000313" key="19">
    <source>
        <dbReference type="Proteomes" id="UP000536835"/>
    </source>
</evidence>
<dbReference type="EMBL" id="JABFCX010000003">
    <property type="protein sequence ID" value="NNU16995.1"/>
    <property type="molecule type" value="Genomic_DNA"/>
</dbReference>
<reference evidence="18 19" key="1">
    <citation type="submission" date="2020-05" db="EMBL/GenBank/DDBJ databases">
        <title>Parvularcula mediterraneae sp. nov., isolated from polypropylene straw from shallow seawater of the seashore of Laganas in Zakynthos island, Greece.</title>
        <authorList>
            <person name="Szabo I."/>
            <person name="Al-Omari J."/>
            <person name="Rado J."/>
            <person name="Szerdahelyi G.S."/>
        </authorList>
    </citation>
    <scope>NUCLEOTIDE SEQUENCE [LARGE SCALE GENOMIC DNA]</scope>
    <source>
        <strain evidence="18 19">ZS-1/3</strain>
    </source>
</reference>
<keyword evidence="8" id="KW-0378">Hydrolase</keyword>
<feature type="region of interest" description="Disordered" evidence="15">
    <location>
        <begin position="668"/>
        <end position="698"/>
    </location>
</feature>
<dbReference type="InterPro" id="IPR001460">
    <property type="entry name" value="PCN-bd_Tpept"/>
</dbReference>
<dbReference type="FunFam" id="1.10.3810.10:FF:000001">
    <property type="entry name" value="Penicillin-binding protein 1A"/>
    <property type="match status" value="1"/>
</dbReference>
<gene>
    <name evidence="18" type="ORF">HK107_11755</name>
</gene>
<evidence type="ECO:0000259" key="16">
    <source>
        <dbReference type="Pfam" id="PF00905"/>
    </source>
</evidence>
<evidence type="ECO:0000256" key="5">
    <source>
        <dbReference type="ARBA" id="ARBA00022670"/>
    </source>
</evidence>
<dbReference type="GO" id="GO:0071555">
    <property type="term" value="P:cell wall organization"/>
    <property type="evidence" value="ECO:0007669"/>
    <property type="project" value="UniProtKB-KW"/>
</dbReference>
<evidence type="ECO:0000256" key="7">
    <source>
        <dbReference type="ARBA" id="ARBA00022679"/>
    </source>
</evidence>
<comment type="catalytic activity">
    <reaction evidence="13">
        <text>Preferential cleavage: (Ac)2-L-Lys-D-Ala-|-D-Ala. Also transpeptidation of peptidyl-alanyl moieties that are N-acyl substituents of D-alanine.</text>
        <dbReference type="EC" id="3.4.16.4"/>
    </reaction>
</comment>
<evidence type="ECO:0000256" key="15">
    <source>
        <dbReference type="SAM" id="MobiDB-lite"/>
    </source>
</evidence>
<keyword evidence="7" id="KW-0808">Transferase</keyword>
<dbReference type="InterPro" id="IPR001264">
    <property type="entry name" value="Glyco_trans_51"/>
</dbReference>
<proteinExistence type="inferred from homology"/>
<dbReference type="GO" id="GO:0030288">
    <property type="term" value="C:outer membrane-bounded periplasmic space"/>
    <property type="evidence" value="ECO:0007669"/>
    <property type="project" value="TreeGrafter"/>
</dbReference>
<sequence>MSTAKALRLRHLIRPALFGTSTALTLAIPLLAVNAQVARTYFPTADVDLDSAGRQPNIVVRAADGTELGTRGSDLGEPIDLRELPPYLIDSFLATEDRNFFHHPGFDPTAMVRAAVRNYEAGDVVQGGSTITQQLVKNLFLSGEQTFSRKFEELHLALWLEARLTKQEILELYLNRIYLGANTYGIDAAAQAYFSKAPADLTLAESAILAGLPKAPSALAPHANYDGALERSHEVIGNLLEAKRIDELTARMAMMFPPELHLKDRSAGGGYFLDHAAAELKRLLPDATEDLIVITTLDAGAQKAAEEAVAAQLDDVALARGVEQAALIAYDRDGGIVAMIGGKNYADSQFNRATQAKRQPGSAFKPFIFLAALEAGFDQDSLFIDRAVQVEGWEPSNYKERYLGAVRLREALARSSNTTTVQLTEAVGRETVIETGRRLGFEGDMAPHPSIALGVFETPLDEMTAAYLPFANGGIALEPYAIKEVRTRRGELLYTRSAPPANRVMSPSSAERMTDLLQSVTVTGTGSAARVEGHAVAGKTGTTNGWRDAWFVGYSAHLTAGVWVGNDDNREMNEVSGATYPARIFSAFMTGAHSAMALEPQPLDDDIYAHDRDLAELATSYAGLQLDLQDRIYGSGVYSDLYGDDPIRGILGREERRERLTGRVAGNDEYVPSSSVPGAKIYTGPQVTGKVAGSPDED</sequence>
<keyword evidence="11" id="KW-0511">Multifunctional enzyme</keyword>
<dbReference type="SUPFAM" id="SSF53955">
    <property type="entry name" value="Lysozyme-like"/>
    <property type="match status" value="1"/>
</dbReference>
<comment type="catalytic activity">
    <reaction evidence="14">
        <text>[GlcNAc-(1-&gt;4)-Mur2Ac(oyl-L-Ala-gamma-D-Glu-L-Lys-D-Ala-D-Ala)](n)-di-trans,octa-cis-undecaprenyl diphosphate + beta-D-GlcNAc-(1-&gt;4)-Mur2Ac(oyl-L-Ala-gamma-D-Glu-L-Lys-D-Ala-D-Ala)-di-trans,octa-cis-undecaprenyl diphosphate = [GlcNAc-(1-&gt;4)-Mur2Ac(oyl-L-Ala-gamma-D-Glu-L-Lys-D-Ala-D-Ala)](n+1)-di-trans,octa-cis-undecaprenyl diphosphate + di-trans,octa-cis-undecaprenyl diphosphate + H(+)</text>
        <dbReference type="Rhea" id="RHEA:23708"/>
        <dbReference type="Rhea" id="RHEA-COMP:9602"/>
        <dbReference type="Rhea" id="RHEA-COMP:9603"/>
        <dbReference type="ChEBI" id="CHEBI:15378"/>
        <dbReference type="ChEBI" id="CHEBI:58405"/>
        <dbReference type="ChEBI" id="CHEBI:60033"/>
        <dbReference type="ChEBI" id="CHEBI:78435"/>
        <dbReference type="EC" id="2.4.99.28"/>
    </reaction>
</comment>
<dbReference type="GO" id="GO:0008955">
    <property type="term" value="F:peptidoglycan glycosyltransferase activity"/>
    <property type="evidence" value="ECO:0007669"/>
    <property type="project" value="UniProtKB-EC"/>
</dbReference>
<dbReference type="PANTHER" id="PTHR32282">
    <property type="entry name" value="BINDING PROTEIN TRANSPEPTIDASE, PUTATIVE-RELATED"/>
    <property type="match status" value="1"/>
</dbReference>
<keyword evidence="12" id="KW-0961">Cell wall biogenesis/degradation</keyword>
<keyword evidence="5" id="KW-0645">Protease</keyword>
<dbReference type="Pfam" id="PF00912">
    <property type="entry name" value="Transgly"/>
    <property type="match status" value="1"/>
</dbReference>
<organism evidence="18 19">
    <name type="scientific">Parvularcula mediterranea</name>
    <dbReference type="NCBI Taxonomy" id="2732508"/>
    <lineage>
        <taxon>Bacteria</taxon>
        <taxon>Pseudomonadati</taxon>
        <taxon>Pseudomonadota</taxon>
        <taxon>Alphaproteobacteria</taxon>
        <taxon>Parvularculales</taxon>
        <taxon>Parvularculaceae</taxon>
        <taxon>Parvularcula</taxon>
    </lineage>
</organism>
<dbReference type="SUPFAM" id="SSF56601">
    <property type="entry name" value="beta-lactamase/transpeptidase-like"/>
    <property type="match status" value="1"/>
</dbReference>
<keyword evidence="9" id="KW-0133">Cell shape</keyword>
<evidence type="ECO:0000256" key="4">
    <source>
        <dbReference type="ARBA" id="ARBA00022645"/>
    </source>
</evidence>
<keyword evidence="6" id="KW-0328">Glycosyltransferase</keyword>
<evidence type="ECO:0000259" key="17">
    <source>
        <dbReference type="Pfam" id="PF00912"/>
    </source>
</evidence>
<dbReference type="InterPro" id="IPR050396">
    <property type="entry name" value="Glycosyltr_51/Transpeptidase"/>
</dbReference>
<protein>
    <submittedName>
        <fullName evidence="18">PBP1A family penicillin-binding protein</fullName>
    </submittedName>
</protein>
<dbReference type="NCBIfam" id="TIGR02074">
    <property type="entry name" value="PBP_1a_fam"/>
    <property type="match status" value="1"/>
</dbReference>
<evidence type="ECO:0000313" key="18">
    <source>
        <dbReference type="EMBL" id="NNU16995.1"/>
    </source>
</evidence>
<dbReference type="InterPro" id="IPR012338">
    <property type="entry name" value="Beta-lactam/transpept-like"/>
</dbReference>
<keyword evidence="10" id="KW-0573">Peptidoglycan synthesis</keyword>
<evidence type="ECO:0000256" key="8">
    <source>
        <dbReference type="ARBA" id="ARBA00022801"/>
    </source>
</evidence>
<dbReference type="Pfam" id="PF00905">
    <property type="entry name" value="Transpeptidase"/>
    <property type="match status" value="1"/>
</dbReference>
<comment type="similarity">
    <text evidence="3">In the N-terminal section; belongs to the glycosyltransferase 51 family.</text>
</comment>
<dbReference type="GO" id="GO:0006508">
    <property type="term" value="P:proteolysis"/>
    <property type="evidence" value="ECO:0007669"/>
    <property type="project" value="UniProtKB-KW"/>
</dbReference>
<evidence type="ECO:0000256" key="10">
    <source>
        <dbReference type="ARBA" id="ARBA00022984"/>
    </source>
</evidence>
<dbReference type="GO" id="GO:0009252">
    <property type="term" value="P:peptidoglycan biosynthetic process"/>
    <property type="evidence" value="ECO:0007669"/>
    <property type="project" value="UniProtKB-UniPathway"/>
</dbReference>
<evidence type="ECO:0000256" key="14">
    <source>
        <dbReference type="ARBA" id="ARBA00049902"/>
    </source>
</evidence>
<evidence type="ECO:0000256" key="2">
    <source>
        <dbReference type="ARBA" id="ARBA00007090"/>
    </source>
</evidence>
<dbReference type="GO" id="GO:0008360">
    <property type="term" value="P:regulation of cell shape"/>
    <property type="evidence" value="ECO:0007669"/>
    <property type="project" value="UniProtKB-KW"/>
</dbReference>
<evidence type="ECO:0000256" key="11">
    <source>
        <dbReference type="ARBA" id="ARBA00023268"/>
    </source>
</evidence>
<accession>A0A7Y3RNR8</accession>
<keyword evidence="4" id="KW-0121">Carboxypeptidase</keyword>
<dbReference type="UniPathway" id="UPA00219"/>
<evidence type="ECO:0000256" key="6">
    <source>
        <dbReference type="ARBA" id="ARBA00022676"/>
    </source>
</evidence>
<name>A0A7Y3RNR8_9PROT</name>
<dbReference type="InterPro" id="IPR036950">
    <property type="entry name" value="PBP_transglycosylase"/>
</dbReference>
<keyword evidence="19" id="KW-1185">Reference proteome</keyword>
<evidence type="ECO:0000256" key="9">
    <source>
        <dbReference type="ARBA" id="ARBA00022960"/>
    </source>
</evidence>
<dbReference type="AlphaFoldDB" id="A0A7Y3RNR8"/>
<comment type="pathway">
    <text evidence="1">Cell wall biogenesis; peptidoglycan biosynthesis.</text>
</comment>
<evidence type="ECO:0000256" key="13">
    <source>
        <dbReference type="ARBA" id="ARBA00034000"/>
    </source>
</evidence>
<comment type="caution">
    <text evidence="18">The sequence shown here is derived from an EMBL/GenBank/DDBJ whole genome shotgun (WGS) entry which is preliminary data.</text>
</comment>
<dbReference type="InterPro" id="IPR023346">
    <property type="entry name" value="Lysozyme-like_dom_sf"/>
</dbReference>
<evidence type="ECO:0000256" key="1">
    <source>
        <dbReference type="ARBA" id="ARBA00004752"/>
    </source>
</evidence>
<feature type="domain" description="Glycosyl transferase family 51" evidence="17">
    <location>
        <begin position="75"/>
        <end position="238"/>
    </location>
</feature>